<dbReference type="PRINTS" id="PR00404">
    <property type="entry name" value="MADSDOMAIN"/>
</dbReference>
<protein>
    <recommendedName>
        <fullName evidence="6">MADS-box domain-containing protein</fullName>
    </recommendedName>
</protein>
<evidence type="ECO:0000256" key="2">
    <source>
        <dbReference type="ARBA" id="ARBA00023015"/>
    </source>
</evidence>
<dbReference type="GO" id="GO:0005634">
    <property type="term" value="C:nucleus"/>
    <property type="evidence" value="ECO:0007669"/>
    <property type="project" value="UniProtKB-SubCell"/>
</dbReference>
<name>A0ABD3CVT3_9LAMI</name>
<feature type="domain" description="MADS-box" evidence="6">
    <location>
        <begin position="6"/>
        <end position="66"/>
    </location>
</feature>
<dbReference type="SMART" id="SM00432">
    <property type="entry name" value="MADS"/>
    <property type="match status" value="1"/>
</dbReference>
<keyword evidence="4" id="KW-0804">Transcription</keyword>
<accession>A0ABD3CVT3</accession>
<keyword evidence="3" id="KW-0238">DNA-binding</keyword>
<gene>
    <name evidence="7" type="ORF">CASFOL_025769</name>
</gene>
<dbReference type="PANTHER" id="PTHR11945:SF723">
    <property type="entry name" value="AGAMOUS-LIKE MADS-BOX PROTEIN AGL62"/>
    <property type="match status" value="1"/>
</dbReference>
<evidence type="ECO:0000256" key="1">
    <source>
        <dbReference type="ARBA" id="ARBA00004123"/>
    </source>
</evidence>
<dbReference type="Proteomes" id="UP001632038">
    <property type="component" value="Unassembled WGS sequence"/>
</dbReference>
<reference evidence="8" key="1">
    <citation type="journal article" date="2024" name="IScience">
        <title>Strigolactones Initiate the Formation of Haustorium-like Structures in Castilleja.</title>
        <authorList>
            <person name="Buerger M."/>
            <person name="Peterson D."/>
            <person name="Chory J."/>
        </authorList>
    </citation>
    <scope>NUCLEOTIDE SEQUENCE [LARGE SCALE GENOMIC DNA]</scope>
</reference>
<dbReference type="PROSITE" id="PS50066">
    <property type="entry name" value="MADS_BOX_2"/>
    <property type="match status" value="1"/>
</dbReference>
<keyword evidence="5" id="KW-0539">Nucleus</keyword>
<dbReference type="EMBL" id="JAVIJP010000032">
    <property type="protein sequence ID" value="KAL3632785.1"/>
    <property type="molecule type" value="Genomic_DNA"/>
</dbReference>
<keyword evidence="2" id="KW-0805">Transcription regulation</keyword>
<dbReference type="GO" id="GO:0003677">
    <property type="term" value="F:DNA binding"/>
    <property type="evidence" value="ECO:0007669"/>
    <property type="project" value="UniProtKB-KW"/>
</dbReference>
<evidence type="ECO:0000256" key="3">
    <source>
        <dbReference type="ARBA" id="ARBA00023125"/>
    </source>
</evidence>
<organism evidence="7 8">
    <name type="scientific">Castilleja foliolosa</name>
    <dbReference type="NCBI Taxonomy" id="1961234"/>
    <lineage>
        <taxon>Eukaryota</taxon>
        <taxon>Viridiplantae</taxon>
        <taxon>Streptophyta</taxon>
        <taxon>Embryophyta</taxon>
        <taxon>Tracheophyta</taxon>
        <taxon>Spermatophyta</taxon>
        <taxon>Magnoliopsida</taxon>
        <taxon>eudicotyledons</taxon>
        <taxon>Gunneridae</taxon>
        <taxon>Pentapetalae</taxon>
        <taxon>asterids</taxon>
        <taxon>lamiids</taxon>
        <taxon>Lamiales</taxon>
        <taxon>Orobanchaceae</taxon>
        <taxon>Pedicularideae</taxon>
        <taxon>Castillejinae</taxon>
        <taxon>Castilleja</taxon>
    </lineage>
</organism>
<comment type="subcellular location">
    <subcellularLocation>
        <location evidence="1">Nucleus</location>
    </subcellularLocation>
</comment>
<evidence type="ECO:0000256" key="5">
    <source>
        <dbReference type="ARBA" id="ARBA00023242"/>
    </source>
</evidence>
<dbReference type="PANTHER" id="PTHR11945">
    <property type="entry name" value="MADS BOX PROTEIN"/>
    <property type="match status" value="1"/>
</dbReference>
<sequence length="230" mass="25681">MMKKTQGRRKIEIKKIEKLSSRQVAFSKRRPGLFKKASELCILTGAEIAIIVQSLKKRVYTFGHPNADAVVNRFLGCGEAAATHVDNTRVFNRQFTDACQELEAERKRMNFIERAKRVEAYGLPGGDICWWEEPVEGMGLAELEQYGAALDELLKNVTMKADELQSLSSFQNSDKVVAGDELGLILNQMPALAEMGCHNSDVEAAGDDDSVLSQEQINNLFDYSENIISF</sequence>
<comment type="caution">
    <text evidence="7">The sequence shown here is derived from an EMBL/GenBank/DDBJ whole genome shotgun (WGS) entry which is preliminary data.</text>
</comment>
<dbReference type="FunFam" id="3.40.1810.10:FF:000006">
    <property type="entry name" value="Agamous-like MADS-box protein AGL62"/>
    <property type="match status" value="1"/>
</dbReference>
<proteinExistence type="predicted"/>
<keyword evidence="8" id="KW-1185">Reference proteome</keyword>
<evidence type="ECO:0000259" key="6">
    <source>
        <dbReference type="PROSITE" id="PS50066"/>
    </source>
</evidence>
<evidence type="ECO:0000313" key="8">
    <source>
        <dbReference type="Proteomes" id="UP001632038"/>
    </source>
</evidence>
<evidence type="ECO:0000313" key="7">
    <source>
        <dbReference type="EMBL" id="KAL3632785.1"/>
    </source>
</evidence>
<dbReference type="Pfam" id="PF00319">
    <property type="entry name" value="SRF-TF"/>
    <property type="match status" value="1"/>
</dbReference>
<dbReference type="InterPro" id="IPR002100">
    <property type="entry name" value="TF_MADSbox"/>
</dbReference>
<dbReference type="SUPFAM" id="SSF55455">
    <property type="entry name" value="SRF-like"/>
    <property type="match status" value="1"/>
</dbReference>
<dbReference type="AlphaFoldDB" id="A0ABD3CVT3"/>
<dbReference type="InterPro" id="IPR036879">
    <property type="entry name" value="TF_MADSbox_sf"/>
</dbReference>
<evidence type="ECO:0000256" key="4">
    <source>
        <dbReference type="ARBA" id="ARBA00023163"/>
    </source>
</evidence>
<dbReference type="Gene3D" id="3.40.1810.10">
    <property type="entry name" value="Transcription factor, MADS-box"/>
    <property type="match status" value="1"/>
</dbReference>